<gene>
    <name evidence="3" type="ORF">RHSIM_RhsimUnG0162600</name>
</gene>
<dbReference type="PANTHER" id="PTHR46445:SF3">
    <property type="entry name" value="RNA POLYMERASE II DEGRADATION FACTOR-LIKE PROTEIN (DUF1296)-RELATED"/>
    <property type="match status" value="1"/>
</dbReference>
<reference evidence="3" key="1">
    <citation type="submission" date="2019-11" db="EMBL/GenBank/DDBJ databases">
        <authorList>
            <person name="Liu Y."/>
            <person name="Hou J."/>
            <person name="Li T.-Q."/>
            <person name="Guan C.-H."/>
            <person name="Wu X."/>
            <person name="Wu H.-Z."/>
            <person name="Ling F."/>
            <person name="Zhang R."/>
            <person name="Shi X.-G."/>
            <person name="Ren J.-P."/>
            <person name="Chen E.-F."/>
            <person name="Sun J.-M."/>
        </authorList>
    </citation>
    <scope>NUCLEOTIDE SEQUENCE</scope>
    <source>
        <strain evidence="3">Adult_tree_wgs_1</strain>
        <tissue evidence="3">Leaves</tissue>
    </source>
</reference>
<organism evidence="3 4">
    <name type="scientific">Rhododendron simsii</name>
    <name type="common">Sims's rhododendron</name>
    <dbReference type="NCBI Taxonomy" id="118357"/>
    <lineage>
        <taxon>Eukaryota</taxon>
        <taxon>Viridiplantae</taxon>
        <taxon>Streptophyta</taxon>
        <taxon>Embryophyta</taxon>
        <taxon>Tracheophyta</taxon>
        <taxon>Spermatophyta</taxon>
        <taxon>Magnoliopsida</taxon>
        <taxon>eudicotyledons</taxon>
        <taxon>Gunneridae</taxon>
        <taxon>Pentapetalae</taxon>
        <taxon>asterids</taxon>
        <taxon>Ericales</taxon>
        <taxon>Ericaceae</taxon>
        <taxon>Ericoideae</taxon>
        <taxon>Rhodoreae</taxon>
        <taxon>Rhododendron</taxon>
    </lineage>
</organism>
<dbReference type="InterPro" id="IPR022229">
    <property type="entry name" value="TPPII_Ig-like-2"/>
</dbReference>
<feature type="domain" description="Tripeptidyl peptidase II second Ig-like" evidence="2">
    <location>
        <begin position="134"/>
        <end position="176"/>
    </location>
</feature>
<keyword evidence="4" id="KW-1185">Reference proteome</keyword>
<dbReference type="Pfam" id="PF06972">
    <property type="entry name" value="GIP1_N"/>
    <property type="match status" value="1"/>
</dbReference>
<evidence type="ECO:0000259" key="1">
    <source>
        <dbReference type="Pfam" id="PF06972"/>
    </source>
</evidence>
<evidence type="ECO:0000313" key="3">
    <source>
        <dbReference type="EMBL" id="KAF7113083.1"/>
    </source>
</evidence>
<dbReference type="AlphaFoldDB" id="A0A834FVE8"/>
<dbReference type="InterPro" id="IPR009719">
    <property type="entry name" value="GIP1_N"/>
</dbReference>
<dbReference type="Pfam" id="PF12580">
    <property type="entry name" value="TPPII"/>
    <property type="match status" value="1"/>
</dbReference>
<dbReference type="OrthoDB" id="753279at2759"/>
<dbReference type="Proteomes" id="UP000626092">
    <property type="component" value="Unassembled WGS sequence"/>
</dbReference>
<accession>A0A834FVE8</accession>
<dbReference type="PANTHER" id="PTHR46445">
    <property type="entry name" value="RNA POLYMERASE II DEGRADATION FACTOR-LIKE PROTEIN (DUF1296)"/>
    <property type="match status" value="1"/>
</dbReference>
<dbReference type="EMBL" id="WJXA01000358">
    <property type="protein sequence ID" value="KAF7113083.1"/>
    <property type="molecule type" value="Genomic_DNA"/>
</dbReference>
<sequence length="190" mass="20720">MSGRGGNGGVGVQLLPAASRKMVQSLKEIVNCPESEIYAMLKESNIDPNVTVNRLLSEVMVYTIVNCMGWIAKPHGSWHGPPFRIPVTITKAMAVKNRPALVSLAGMSFLPEEVLLDGSEAPVRIDAKALLALRSYKFKLVDGAEVKPQIPLLNNCIYDNKFESQFYVIYDASEALGTVEMVANLVLSNP</sequence>
<dbReference type="SUPFAM" id="SSF46934">
    <property type="entry name" value="UBA-like"/>
    <property type="match status" value="1"/>
</dbReference>
<protein>
    <submittedName>
        <fullName evidence="3">Uncharacterized protein</fullName>
    </submittedName>
</protein>
<proteinExistence type="predicted"/>
<evidence type="ECO:0000313" key="4">
    <source>
        <dbReference type="Proteomes" id="UP000626092"/>
    </source>
</evidence>
<comment type="caution">
    <text evidence="3">The sequence shown here is derived from an EMBL/GenBank/DDBJ whole genome shotgun (WGS) entry which is preliminary data.</text>
</comment>
<evidence type="ECO:0000259" key="2">
    <source>
        <dbReference type="Pfam" id="PF12580"/>
    </source>
</evidence>
<name>A0A834FVE8_RHOSS</name>
<dbReference type="InterPro" id="IPR009060">
    <property type="entry name" value="UBA-like_sf"/>
</dbReference>
<feature type="domain" description="GBF-interacting protein 1 N-terminal" evidence="1">
    <location>
        <begin position="16"/>
        <end position="57"/>
    </location>
</feature>